<keyword evidence="4" id="KW-0121">Carboxypeptidase</keyword>
<comment type="caution">
    <text evidence="12">The sequence shown here is derived from an EMBL/GenBank/DDBJ whole genome shotgun (WGS) entry which is preliminary data.</text>
</comment>
<name>A0A8S9Q5G4_BRACR</name>
<keyword evidence="7" id="KW-0378">Hydrolase</keyword>
<dbReference type="PANTHER" id="PTHR11802:SF457">
    <property type="entry name" value="SERINE CARBOXYPEPTIDASE-LIKE 1-RELATED"/>
    <property type="match status" value="1"/>
</dbReference>
<keyword evidence="9" id="KW-0325">Glycoprotein</keyword>
<feature type="signal peptide" evidence="11">
    <location>
        <begin position="1"/>
        <end position="25"/>
    </location>
</feature>
<dbReference type="InterPro" id="IPR029058">
    <property type="entry name" value="AB_hydrolase_fold"/>
</dbReference>
<evidence type="ECO:0000256" key="1">
    <source>
        <dbReference type="ARBA" id="ARBA00004613"/>
    </source>
</evidence>
<feature type="chain" id="PRO_5035777385" evidence="11">
    <location>
        <begin position="26"/>
        <end position="313"/>
    </location>
</feature>
<evidence type="ECO:0000256" key="5">
    <source>
        <dbReference type="ARBA" id="ARBA00022670"/>
    </source>
</evidence>
<reference evidence="12" key="1">
    <citation type="submission" date="2019-12" db="EMBL/GenBank/DDBJ databases">
        <title>Genome sequencing and annotation of Brassica cretica.</title>
        <authorList>
            <person name="Studholme D.J."/>
            <person name="Sarris P."/>
        </authorList>
    </citation>
    <scope>NUCLEOTIDE SEQUENCE</scope>
    <source>
        <strain evidence="12">PFS-109/04</strain>
        <tissue evidence="12">Leaf</tissue>
    </source>
</reference>
<sequence>MAKDYVSSILKYLLLHLVFLSQQHADSASIVKFLPGFEGPLPFELETGYVGVGEEEELQLFYYFIKSERKPEEDPLLLWLSGGPGCSSIHGLLFENGPLTMKLEVYNETRPSLVSTTYSWTKTSSIIFLDQPVGTGFSFSTQLVDTPSDSGEAKRIHEFLHKWLGKHEEFILNPFYVGGDSYSGKVVPAVVQEISKGSEVDFNSRIPFAREMTLISDELYESLKKICKGKYVNVDPGNTECLKLVEEYNKKAAAHSSGMFLVVWPLHLSDIRQGVVDFSSGLSWPLGQLETRLLNQNHLSCLLTISKGSKLTK</sequence>
<dbReference type="GO" id="GO:0016747">
    <property type="term" value="F:acyltransferase activity, transferring groups other than amino-acyl groups"/>
    <property type="evidence" value="ECO:0007669"/>
    <property type="project" value="TreeGrafter"/>
</dbReference>
<dbReference type="EMBL" id="QGKX02001347">
    <property type="protein sequence ID" value="KAF3527080.1"/>
    <property type="molecule type" value="Genomic_DNA"/>
</dbReference>
<dbReference type="Proteomes" id="UP000712600">
    <property type="component" value="Unassembled WGS sequence"/>
</dbReference>
<evidence type="ECO:0000256" key="11">
    <source>
        <dbReference type="SAM" id="SignalP"/>
    </source>
</evidence>
<dbReference type="GO" id="GO:0005576">
    <property type="term" value="C:extracellular region"/>
    <property type="evidence" value="ECO:0007669"/>
    <property type="project" value="UniProtKB-SubCell"/>
</dbReference>
<evidence type="ECO:0000256" key="8">
    <source>
        <dbReference type="ARBA" id="ARBA00023157"/>
    </source>
</evidence>
<keyword evidence="5" id="KW-0645">Protease</keyword>
<evidence type="ECO:0000256" key="9">
    <source>
        <dbReference type="ARBA" id="ARBA00023180"/>
    </source>
</evidence>
<dbReference type="GO" id="GO:0006508">
    <property type="term" value="P:proteolysis"/>
    <property type="evidence" value="ECO:0007669"/>
    <property type="project" value="UniProtKB-KW"/>
</dbReference>
<organism evidence="12 13">
    <name type="scientific">Brassica cretica</name>
    <name type="common">Mustard</name>
    <dbReference type="NCBI Taxonomy" id="69181"/>
    <lineage>
        <taxon>Eukaryota</taxon>
        <taxon>Viridiplantae</taxon>
        <taxon>Streptophyta</taxon>
        <taxon>Embryophyta</taxon>
        <taxon>Tracheophyta</taxon>
        <taxon>Spermatophyta</taxon>
        <taxon>Magnoliopsida</taxon>
        <taxon>eudicotyledons</taxon>
        <taxon>Gunneridae</taxon>
        <taxon>Pentapetalae</taxon>
        <taxon>rosids</taxon>
        <taxon>malvids</taxon>
        <taxon>Brassicales</taxon>
        <taxon>Brassicaceae</taxon>
        <taxon>Brassiceae</taxon>
        <taxon>Brassica</taxon>
    </lineage>
</organism>
<evidence type="ECO:0000313" key="13">
    <source>
        <dbReference type="Proteomes" id="UP000712600"/>
    </source>
</evidence>
<dbReference type="PRINTS" id="PR00724">
    <property type="entry name" value="CRBOXYPTASEC"/>
</dbReference>
<keyword evidence="8" id="KW-1015">Disulfide bond</keyword>
<comment type="subcellular location">
    <subcellularLocation>
        <location evidence="1">Secreted</location>
    </subcellularLocation>
</comment>
<dbReference type="AlphaFoldDB" id="A0A8S9Q5G4"/>
<evidence type="ECO:0000256" key="7">
    <source>
        <dbReference type="ARBA" id="ARBA00022801"/>
    </source>
</evidence>
<dbReference type="Pfam" id="PF00450">
    <property type="entry name" value="Peptidase_S10"/>
    <property type="match status" value="2"/>
</dbReference>
<keyword evidence="3" id="KW-0964">Secreted</keyword>
<gene>
    <name evidence="12" type="ORF">F2Q69_00050459</name>
</gene>
<dbReference type="GO" id="GO:0019748">
    <property type="term" value="P:secondary metabolic process"/>
    <property type="evidence" value="ECO:0007669"/>
    <property type="project" value="TreeGrafter"/>
</dbReference>
<evidence type="ECO:0000256" key="4">
    <source>
        <dbReference type="ARBA" id="ARBA00022645"/>
    </source>
</evidence>
<evidence type="ECO:0000256" key="6">
    <source>
        <dbReference type="ARBA" id="ARBA00022729"/>
    </source>
</evidence>
<accession>A0A8S9Q5G4</accession>
<dbReference type="PANTHER" id="PTHR11802">
    <property type="entry name" value="SERINE PROTEASE FAMILY S10 SERINE CARBOXYPEPTIDASE"/>
    <property type="match status" value="1"/>
</dbReference>
<evidence type="ECO:0000256" key="3">
    <source>
        <dbReference type="ARBA" id="ARBA00022525"/>
    </source>
</evidence>
<comment type="function">
    <text evidence="10">Probable carboxypeptidase.</text>
</comment>
<evidence type="ECO:0000313" key="12">
    <source>
        <dbReference type="EMBL" id="KAF3527080.1"/>
    </source>
</evidence>
<keyword evidence="6 11" id="KW-0732">Signal</keyword>
<dbReference type="InterPro" id="IPR001563">
    <property type="entry name" value="Peptidase_S10"/>
</dbReference>
<dbReference type="SUPFAM" id="SSF53474">
    <property type="entry name" value="alpha/beta-Hydrolases"/>
    <property type="match status" value="1"/>
</dbReference>
<protein>
    <submittedName>
        <fullName evidence="12">Uncharacterized protein</fullName>
    </submittedName>
</protein>
<evidence type="ECO:0000256" key="2">
    <source>
        <dbReference type="ARBA" id="ARBA00009431"/>
    </source>
</evidence>
<proteinExistence type="inferred from homology"/>
<evidence type="ECO:0000256" key="10">
    <source>
        <dbReference type="ARBA" id="ARBA00037399"/>
    </source>
</evidence>
<dbReference type="Gene3D" id="3.40.50.1820">
    <property type="entry name" value="alpha/beta hydrolase"/>
    <property type="match status" value="1"/>
</dbReference>
<comment type="similarity">
    <text evidence="2">Belongs to the peptidase S10 family.</text>
</comment>
<dbReference type="GO" id="GO:0004185">
    <property type="term" value="F:serine-type carboxypeptidase activity"/>
    <property type="evidence" value="ECO:0007669"/>
    <property type="project" value="InterPro"/>
</dbReference>